<evidence type="ECO:0000313" key="2">
    <source>
        <dbReference type="Proteomes" id="UP001143480"/>
    </source>
</evidence>
<name>A0A9W6KVT4_9ACTN</name>
<reference evidence="1" key="1">
    <citation type="journal article" date="2014" name="Int. J. Syst. Evol. Microbiol.">
        <title>Complete genome sequence of Corynebacterium casei LMG S-19264T (=DSM 44701T), isolated from a smear-ripened cheese.</title>
        <authorList>
            <consortium name="US DOE Joint Genome Institute (JGI-PGF)"/>
            <person name="Walter F."/>
            <person name="Albersmeier A."/>
            <person name="Kalinowski J."/>
            <person name="Ruckert C."/>
        </authorList>
    </citation>
    <scope>NUCLEOTIDE SEQUENCE</scope>
    <source>
        <strain evidence="1">VKM Ac-1321</strain>
    </source>
</reference>
<evidence type="ECO:0000313" key="1">
    <source>
        <dbReference type="EMBL" id="GLL07506.1"/>
    </source>
</evidence>
<reference evidence="1" key="2">
    <citation type="submission" date="2023-01" db="EMBL/GenBank/DDBJ databases">
        <authorList>
            <person name="Sun Q."/>
            <person name="Evtushenko L."/>
        </authorList>
    </citation>
    <scope>NUCLEOTIDE SEQUENCE</scope>
    <source>
        <strain evidence="1">VKM Ac-1321</strain>
    </source>
</reference>
<dbReference type="EMBL" id="BSFP01000098">
    <property type="protein sequence ID" value="GLL07506.1"/>
    <property type="molecule type" value="Genomic_DNA"/>
</dbReference>
<protein>
    <recommendedName>
        <fullName evidence="3">Diadenosine tetraphosphate (Ap4A) HIT family hydrolase</fullName>
    </recommendedName>
</protein>
<dbReference type="AlphaFoldDB" id="A0A9W6KVT4"/>
<dbReference type="SUPFAM" id="SSF54197">
    <property type="entry name" value="HIT-like"/>
    <property type="match status" value="1"/>
</dbReference>
<sequence>MIGGMADRFLAHLPIGEPPIPFAGGIAGWEIFPFTGDLQIKTIEPAVVPEPPRNGEQSTDDCFVCRDPHGPAVWSDDRWILRHTGGPTAIPAVVLLCPRGHHDFDDLPADLGAELFPLMQRVERAILAVGGVARVHIAKIGDGARHLHWWFMGRPEGLLQLRGSCLDLWDDILPKQPEDQWRAVLREIAEALAADGGTVH</sequence>
<keyword evidence="2" id="KW-1185">Reference proteome</keyword>
<accession>A0A9W6KVT4</accession>
<organism evidence="1 2">
    <name type="scientific">Dactylosporangium matsuzakiense</name>
    <dbReference type="NCBI Taxonomy" id="53360"/>
    <lineage>
        <taxon>Bacteria</taxon>
        <taxon>Bacillati</taxon>
        <taxon>Actinomycetota</taxon>
        <taxon>Actinomycetes</taxon>
        <taxon>Micromonosporales</taxon>
        <taxon>Micromonosporaceae</taxon>
        <taxon>Dactylosporangium</taxon>
    </lineage>
</organism>
<comment type="caution">
    <text evidence="1">The sequence shown here is derived from an EMBL/GenBank/DDBJ whole genome shotgun (WGS) entry which is preliminary data.</text>
</comment>
<gene>
    <name evidence="1" type="ORF">GCM10017581_092580</name>
</gene>
<proteinExistence type="predicted"/>
<dbReference type="Gene3D" id="3.30.428.10">
    <property type="entry name" value="HIT-like"/>
    <property type="match status" value="1"/>
</dbReference>
<evidence type="ECO:0008006" key="3">
    <source>
        <dbReference type="Google" id="ProtNLM"/>
    </source>
</evidence>
<dbReference type="InterPro" id="IPR036265">
    <property type="entry name" value="HIT-like_sf"/>
</dbReference>
<dbReference type="Proteomes" id="UP001143480">
    <property type="component" value="Unassembled WGS sequence"/>
</dbReference>